<comment type="caution">
    <text evidence="2">The sequence shown here is derived from an EMBL/GenBank/DDBJ whole genome shotgun (WGS) entry which is preliminary data.</text>
</comment>
<sequence>MGAESFLKSATVHFEKSKRAHAFKKDVRPKEVEHQHVNNVSESSSHVSKVSPTELKDNLLEHGDGKDESDDVENNDGYDDIEEEEDEEVELDDYESYQVDADDGDIPLHQIPYSAGVNISKNFLQELFGSFPSTEAGKNKDPEAECSDAEYQILEQDSGDNNNYSDDEDY</sequence>
<dbReference type="EMBL" id="JABWDY010028451">
    <property type="protein sequence ID" value="KAF5187089.1"/>
    <property type="molecule type" value="Genomic_DNA"/>
</dbReference>
<dbReference type="Proteomes" id="UP000554482">
    <property type="component" value="Unassembled WGS sequence"/>
</dbReference>
<feature type="compositionally biased region" description="Low complexity" evidence="1">
    <location>
        <begin position="37"/>
        <end position="51"/>
    </location>
</feature>
<feature type="region of interest" description="Disordered" evidence="1">
    <location>
        <begin position="18"/>
        <end position="105"/>
    </location>
</feature>
<gene>
    <name evidence="2" type="ORF">FRX31_023324</name>
</gene>
<feature type="compositionally biased region" description="Basic and acidic residues" evidence="1">
    <location>
        <begin position="54"/>
        <end position="66"/>
    </location>
</feature>
<dbReference type="AlphaFoldDB" id="A0A7J6VPQ4"/>
<name>A0A7J6VPQ4_THATH</name>
<proteinExistence type="predicted"/>
<feature type="region of interest" description="Disordered" evidence="1">
    <location>
        <begin position="151"/>
        <end position="170"/>
    </location>
</feature>
<evidence type="ECO:0000313" key="3">
    <source>
        <dbReference type="Proteomes" id="UP000554482"/>
    </source>
</evidence>
<evidence type="ECO:0000256" key="1">
    <source>
        <dbReference type="SAM" id="MobiDB-lite"/>
    </source>
</evidence>
<evidence type="ECO:0000313" key="2">
    <source>
        <dbReference type="EMBL" id="KAF5187089.1"/>
    </source>
</evidence>
<protein>
    <submittedName>
        <fullName evidence="2">Uncharacterized protein</fullName>
    </submittedName>
</protein>
<accession>A0A7J6VPQ4</accession>
<organism evidence="2 3">
    <name type="scientific">Thalictrum thalictroides</name>
    <name type="common">Rue-anemone</name>
    <name type="synonym">Anemone thalictroides</name>
    <dbReference type="NCBI Taxonomy" id="46969"/>
    <lineage>
        <taxon>Eukaryota</taxon>
        <taxon>Viridiplantae</taxon>
        <taxon>Streptophyta</taxon>
        <taxon>Embryophyta</taxon>
        <taxon>Tracheophyta</taxon>
        <taxon>Spermatophyta</taxon>
        <taxon>Magnoliopsida</taxon>
        <taxon>Ranunculales</taxon>
        <taxon>Ranunculaceae</taxon>
        <taxon>Thalictroideae</taxon>
        <taxon>Thalictrum</taxon>
    </lineage>
</organism>
<dbReference type="OrthoDB" id="5598268at2759"/>
<feature type="compositionally biased region" description="Basic and acidic residues" evidence="1">
    <location>
        <begin position="18"/>
        <end position="36"/>
    </location>
</feature>
<reference evidence="2 3" key="1">
    <citation type="submission" date="2020-06" db="EMBL/GenBank/DDBJ databases">
        <title>Transcriptomic and genomic resources for Thalictrum thalictroides and T. hernandezii: Facilitating candidate gene discovery in an emerging model plant lineage.</title>
        <authorList>
            <person name="Arias T."/>
            <person name="Riano-Pachon D.M."/>
            <person name="Di Stilio V.S."/>
        </authorList>
    </citation>
    <scope>NUCLEOTIDE SEQUENCE [LARGE SCALE GENOMIC DNA]</scope>
    <source>
        <strain evidence="3">cv. WT478/WT964</strain>
        <tissue evidence="2">Leaves</tissue>
    </source>
</reference>
<feature type="compositionally biased region" description="Acidic residues" evidence="1">
    <location>
        <begin position="67"/>
        <end position="105"/>
    </location>
</feature>
<keyword evidence="3" id="KW-1185">Reference proteome</keyword>